<evidence type="ECO:0000313" key="3">
    <source>
        <dbReference type="Proteomes" id="UP000054823"/>
    </source>
</evidence>
<dbReference type="AlphaFoldDB" id="A0A0P1ELA9"/>
<dbReference type="PANTHER" id="PTHR31168:SF1">
    <property type="entry name" value="DUF599 FAMILY PROTEIN"/>
    <property type="match status" value="1"/>
</dbReference>
<keyword evidence="3" id="KW-1185">Reference proteome</keyword>
<organism evidence="2 3">
    <name type="scientific">Shimia marina</name>
    <dbReference type="NCBI Taxonomy" id="321267"/>
    <lineage>
        <taxon>Bacteria</taxon>
        <taxon>Pseudomonadati</taxon>
        <taxon>Pseudomonadota</taxon>
        <taxon>Alphaproteobacteria</taxon>
        <taxon>Rhodobacterales</taxon>
        <taxon>Roseobacteraceae</taxon>
    </lineage>
</organism>
<feature type="transmembrane region" description="Helical" evidence="1">
    <location>
        <begin position="14"/>
        <end position="36"/>
    </location>
</feature>
<accession>A0A0P1ELA9</accession>
<gene>
    <name evidence="2" type="ORF">SHM7688_00649</name>
</gene>
<evidence type="ECO:0000313" key="2">
    <source>
        <dbReference type="EMBL" id="CUH51215.1"/>
    </source>
</evidence>
<feature type="transmembrane region" description="Helical" evidence="1">
    <location>
        <begin position="82"/>
        <end position="100"/>
    </location>
</feature>
<keyword evidence="1" id="KW-0472">Membrane</keyword>
<dbReference type="Pfam" id="PF04654">
    <property type="entry name" value="DUF599"/>
    <property type="match status" value="1"/>
</dbReference>
<dbReference type="STRING" id="321267.SHM7688_00649"/>
<name>A0A0P1ELA9_9RHOB</name>
<evidence type="ECO:0000256" key="1">
    <source>
        <dbReference type="SAM" id="Phobius"/>
    </source>
</evidence>
<feature type="transmembrane region" description="Helical" evidence="1">
    <location>
        <begin position="191"/>
        <end position="218"/>
    </location>
</feature>
<protein>
    <recommendedName>
        <fullName evidence="4">DUF599 domain-containing protein</fullName>
    </recommendedName>
</protein>
<proteinExistence type="predicted"/>
<sequence length="236" mass="25895">MVCPMTLNTLSTQFSTLDAIAVAVIVLAWIITTHLIENPPKNHPSVSRLMAFYRQEWMVHYVERNVRVFDAQIMGNLRQSTAFFASSSMIAIGALVALIGNTDQIAGVTRDLTQSAEPALVLELKLVLVLLFIGNAFLKFVWSHRLFGYCSVLMAAVPNDAEHPAALSRAQKAGAINITASRSFNRGIRAIYFALAAICWILGPLALLLAVMVTVIVLGRREFASQSRAALLKEPR</sequence>
<feature type="transmembrane region" description="Helical" evidence="1">
    <location>
        <begin position="120"/>
        <end position="138"/>
    </location>
</feature>
<dbReference type="EMBL" id="CYPW01000006">
    <property type="protein sequence ID" value="CUH51215.1"/>
    <property type="molecule type" value="Genomic_DNA"/>
</dbReference>
<dbReference type="Proteomes" id="UP000054823">
    <property type="component" value="Unassembled WGS sequence"/>
</dbReference>
<evidence type="ECO:0008006" key="4">
    <source>
        <dbReference type="Google" id="ProtNLM"/>
    </source>
</evidence>
<keyword evidence="1" id="KW-1133">Transmembrane helix</keyword>
<keyword evidence="1" id="KW-0812">Transmembrane</keyword>
<dbReference type="InterPro" id="IPR006747">
    <property type="entry name" value="DUF599"/>
</dbReference>
<reference evidence="2 3" key="1">
    <citation type="submission" date="2015-09" db="EMBL/GenBank/DDBJ databases">
        <authorList>
            <consortium name="Swine Surveillance"/>
        </authorList>
    </citation>
    <scope>NUCLEOTIDE SEQUENCE [LARGE SCALE GENOMIC DNA]</scope>
    <source>
        <strain evidence="2 3">CECT 7688</strain>
    </source>
</reference>
<dbReference type="PANTHER" id="PTHR31168">
    <property type="entry name" value="OS02G0292800 PROTEIN"/>
    <property type="match status" value="1"/>
</dbReference>